<dbReference type="InterPro" id="IPR023271">
    <property type="entry name" value="Aquaporin-like"/>
</dbReference>
<comment type="subcellular location">
    <subcellularLocation>
        <location evidence="1">Membrane</location>
        <topology evidence="1">Multi-pass membrane protein</topology>
    </subcellularLocation>
</comment>
<keyword evidence="2 6" id="KW-0812">Transmembrane</keyword>
<keyword evidence="4 6" id="KW-0472">Membrane</keyword>
<evidence type="ECO:0000256" key="6">
    <source>
        <dbReference type="SAM" id="Phobius"/>
    </source>
</evidence>
<accession>A0A847EVP6</accession>
<feature type="transmembrane region" description="Helical" evidence="6">
    <location>
        <begin position="150"/>
        <end position="173"/>
    </location>
</feature>
<proteinExistence type="inferred from homology"/>
<gene>
    <name evidence="7" type="ORF">GX618_03945</name>
</gene>
<dbReference type="Pfam" id="PF01226">
    <property type="entry name" value="Form_Nir_trans"/>
    <property type="match status" value="1"/>
</dbReference>
<organism evidence="7 8">
    <name type="scientific">Candidatus Dojkabacteria bacterium</name>
    <dbReference type="NCBI Taxonomy" id="2099670"/>
    <lineage>
        <taxon>Bacteria</taxon>
        <taxon>Candidatus Dojkabacteria</taxon>
    </lineage>
</organism>
<evidence type="ECO:0000256" key="5">
    <source>
        <dbReference type="ARBA" id="ARBA00049660"/>
    </source>
</evidence>
<feature type="transmembrane region" description="Helical" evidence="6">
    <location>
        <begin position="185"/>
        <end position="206"/>
    </location>
</feature>
<feature type="transmembrane region" description="Helical" evidence="6">
    <location>
        <begin position="7"/>
        <end position="27"/>
    </location>
</feature>
<evidence type="ECO:0000256" key="1">
    <source>
        <dbReference type="ARBA" id="ARBA00004141"/>
    </source>
</evidence>
<comment type="caution">
    <text evidence="7">The sequence shown here is derived from an EMBL/GenBank/DDBJ whole genome shotgun (WGS) entry which is preliminary data.</text>
</comment>
<dbReference type="PANTHER" id="PTHR30520">
    <property type="entry name" value="FORMATE TRANSPORTER-RELATED"/>
    <property type="match status" value="1"/>
</dbReference>
<dbReference type="GO" id="GO:0015707">
    <property type="term" value="P:nitrite transport"/>
    <property type="evidence" value="ECO:0007669"/>
    <property type="project" value="TreeGrafter"/>
</dbReference>
<sequence length="209" mass="22779">MKVYLSGIYAGLCVVLAASIYLVFYSINLRPVGSVLFSVGLIIIVYYGFALYTGKIGHAFALRDRPSGLTLLMAFLGNATAVVIGGFILSLLRFTGWNALFDIVDGIAVSRMIGSGETWYMALIYGFFCGVLVFLAIHTHKKAKSTWVKYIGLIFFISAFVILGMEHCLANMFFFSLGNAWNGALLLNVVIIIAGNSLGGMFGYLLTYV</sequence>
<reference evidence="7 8" key="1">
    <citation type="journal article" date="2020" name="Biotechnol. Biofuels">
        <title>New insights from the biogas microbiome by comprehensive genome-resolved metagenomics of nearly 1600 species originating from multiple anaerobic digesters.</title>
        <authorList>
            <person name="Campanaro S."/>
            <person name="Treu L."/>
            <person name="Rodriguez-R L.M."/>
            <person name="Kovalovszki A."/>
            <person name="Ziels R.M."/>
            <person name="Maus I."/>
            <person name="Zhu X."/>
            <person name="Kougias P.G."/>
            <person name="Basile A."/>
            <person name="Luo G."/>
            <person name="Schluter A."/>
            <person name="Konstantinidis K.T."/>
            <person name="Angelidaki I."/>
        </authorList>
    </citation>
    <scope>NUCLEOTIDE SEQUENCE [LARGE SCALE GENOMIC DNA]</scope>
    <source>
        <strain evidence="7">AS06rmzACSIP_421</strain>
    </source>
</reference>
<dbReference type="EMBL" id="JAAZAL010000150">
    <property type="protein sequence ID" value="NLE31394.1"/>
    <property type="molecule type" value="Genomic_DNA"/>
</dbReference>
<dbReference type="Proteomes" id="UP000554004">
    <property type="component" value="Unassembled WGS sequence"/>
</dbReference>
<dbReference type="PANTHER" id="PTHR30520:SF6">
    <property type="entry name" value="FORMATE_NITRATE FAMILY TRANSPORTER (EUROFUNG)"/>
    <property type="match status" value="1"/>
</dbReference>
<evidence type="ECO:0000313" key="7">
    <source>
        <dbReference type="EMBL" id="NLE31394.1"/>
    </source>
</evidence>
<evidence type="ECO:0000313" key="8">
    <source>
        <dbReference type="Proteomes" id="UP000554004"/>
    </source>
</evidence>
<evidence type="ECO:0000256" key="4">
    <source>
        <dbReference type="ARBA" id="ARBA00023136"/>
    </source>
</evidence>
<keyword evidence="3 6" id="KW-1133">Transmembrane helix</keyword>
<dbReference type="AlphaFoldDB" id="A0A847EVP6"/>
<evidence type="ECO:0000256" key="3">
    <source>
        <dbReference type="ARBA" id="ARBA00022989"/>
    </source>
</evidence>
<evidence type="ECO:0000256" key="2">
    <source>
        <dbReference type="ARBA" id="ARBA00022692"/>
    </source>
</evidence>
<protein>
    <submittedName>
        <fullName evidence="7">Formate/nitrite transporter family protein</fullName>
    </submittedName>
</protein>
<dbReference type="Gene3D" id="1.20.1080.10">
    <property type="entry name" value="Glycerol uptake facilitator protein"/>
    <property type="match status" value="1"/>
</dbReference>
<dbReference type="GO" id="GO:0015513">
    <property type="term" value="F:high-affinity secondary active nitrite transmembrane transporter activity"/>
    <property type="evidence" value="ECO:0007669"/>
    <property type="project" value="TreeGrafter"/>
</dbReference>
<name>A0A847EVP6_9BACT</name>
<feature type="transmembrane region" description="Helical" evidence="6">
    <location>
        <begin position="33"/>
        <end position="52"/>
    </location>
</feature>
<feature type="transmembrane region" description="Helical" evidence="6">
    <location>
        <begin position="119"/>
        <end position="138"/>
    </location>
</feature>
<dbReference type="InterPro" id="IPR000292">
    <property type="entry name" value="For/NO2_transpt"/>
</dbReference>
<comment type="similarity">
    <text evidence="5">Belongs to the FNT transporter (TC 1.A.16) family.</text>
</comment>
<feature type="transmembrane region" description="Helical" evidence="6">
    <location>
        <begin position="72"/>
        <end position="92"/>
    </location>
</feature>
<dbReference type="GO" id="GO:0005886">
    <property type="term" value="C:plasma membrane"/>
    <property type="evidence" value="ECO:0007669"/>
    <property type="project" value="TreeGrafter"/>
</dbReference>